<evidence type="ECO:0000313" key="7">
    <source>
        <dbReference type="Proteomes" id="UP000800094"/>
    </source>
</evidence>
<reference evidence="6" key="1">
    <citation type="journal article" date="2020" name="Stud. Mycol.">
        <title>101 Dothideomycetes genomes: a test case for predicting lifestyles and emergence of pathogens.</title>
        <authorList>
            <person name="Haridas S."/>
            <person name="Albert R."/>
            <person name="Binder M."/>
            <person name="Bloem J."/>
            <person name="Labutti K."/>
            <person name="Salamov A."/>
            <person name="Andreopoulos B."/>
            <person name="Baker S."/>
            <person name="Barry K."/>
            <person name="Bills G."/>
            <person name="Bluhm B."/>
            <person name="Cannon C."/>
            <person name="Castanera R."/>
            <person name="Culley D."/>
            <person name="Daum C."/>
            <person name="Ezra D."/>
            <person name="Gonzalez J."/>
            <person name="Henrissat B."/>
            <person name="Kuo A."/>
            <person name="Liang C."/>
            <person name="Lipzen A."/>
            <person name="Lutzoni F."/>
            <person name="Magnuson J."/>
            <person name="Mondo S."/>
            <person name="Nolan M."/>
            <person name="Ohm R."/>
            <person name="Pangilinan J."/>
            <person name="Park H.-J."/>
            <person name="Ramirez L."/>
            <person name="Alfaro M."/>
            <person name="Sun H."/>
            <person name="Tritt A."/>
            <person name="Yoshinaga Y."/>
            <person name="Zwiers L.-H."/>
            <person name="Turgeon B."/>
            <person name="Goodwin S."/>
            <person name="Spatafora J."/>
            <person name="Crous P."/>
            <person name="Grigoriev I."/>
        </authorList>
    </citation>
    <scope>NUCLEOTIDE SEQUENCE</scope>
    <source>
        <strain evidence="6">CBS 122368</strain>
    </source>
</reference>
<feature type="transmembrane region" description="Helical" evidence="5">
    <location>
        <begin position="217"/>
        <end position="238"/>
    </location>
</feature>
<dbReference type="GO" id="GO:0015095">
    <property type="term" value="F:magnesium ion transmembrane transporter activity"/>
    <property type="evidence" value="ECO:0007669"/>
    <property type="project" value="TreeGrafter"/>
</dbReference>
<dbReference type="PANTHER" id="PTHR46494:SF1">
    <property type="entry name" value="CORA FAMILY METAL ION TRANSPORTER (EUROFUNG)"/>
    <property type="match status" value="1"/>
</dbReference>
<evidence type="ECO:0000256" key="2">
    <source>
        <dbReference type="ARBA" id="ARBA00022692"/>
    </source>
</evidence>
<dbReference type="GO" id="GO:0005886">
    <property type="term" value="C:plasma membrane"/>
    <property type="evidence" value="ECO:0007669"/>
    <property type="project" value="UniProtKB-SubCell"/>
</dbReference>
<gene>
    <name evidence="6" type="ORF">BU26DRAFT_137672</name>
</gene>
<dbReference type="GeneID" id="54573104"/>
<dbReference type="RefSeq" id="XP_033689411.1">
    <property type="nucleotide sequence ID" value="XM_033819774.1"/>
</dbReference>
<name>A0A6A6IWF8_9PLEO</name>
<keyword evidence="2 5" id="KW-0812">Transmembrane</keyword>
<comment type="subcellular location">
    <subcellularLocation>
        <location evidence="1">Cell membrane</location>
        <topology evidence="1">Multi-pass membrane protein</topology>
    </subcellularLocation>
</comment>
<dbReference type="InterPro" id="IPR002523">
    <property type="entry name" value="MgTranspt_CorA/ZnTranspt_ZntB"/>
</dbReference>
<keyword evidence="3 5" id="KW-1133">Transmembrane helix</keyword>
<dbReference type="InterPro" id="IPR045863">
    <property type="entry name" value="CorA_TM1_TM2"/>
</dbReference>
<dbReference type="GO" id="GO:0000287">
    <property type="term" value="F:magnesium ion binding"/>
    <property type="evidence" value="ECO:0007669"/>
    <property type="project" value="TreeGrafter"/>
</dbReference>
<dbReference type="Gene3D" id="1.20.58.340">
    <property type="entry name" value="Magnesium transport protein CorA, transmembrane region"/>
    <property type="match status" value="1"/>
</dbReference>
<dbReference type="GO" id="GO:0015087">
    <property type="term" value="F:cobalt ion transmembrane transporter activity"/>
    <property type="evidence" value="ECO:0007669"/>
    <property type="project" value="TreeGrafter"/>
</dbReference>
<sequence length="253" mass="28660">MSRYRSFLPHSTPDAEASFEIDTRNTYTESFIHCLKRNPHLCRQQPSPVVIIQDLYRIIASEWVAVNAYLERDLNAIEWRLERGTANISTLDIFLEQIFVMRRRTRKYESLIDNHVHVNLPTHWLDPSEPSSSAADAISSDFQQVRDLIQRNNERIAQTVSLITSLMSVIEGKRATDLNRRLTILAIVATVAVPFNVFAAVFGMQTEYAPGGEKFGVFLWSATGTVGALMVCYLASSVGPKLEERQRRLMGLG</sequence>
<organism evidence="6 7">
    <name type="scientific">Trematosphaeria pertusa</name>
    <dbReference type="NCBI Taxonomy" id="390896"/>
    <lineage>
        <taxon>Eukaryota</taxon>
        <taxon>Fungi</taxon>
        <taxon>Dikarya</taxon>
        <taxon>Ascomycota</taxon>
        <taxon>Pezizomycotina</taxon>
        <taxon>Dothideomycetes</taxon>
        <taxon>Pleosporomycetidae</taxon>
        <taxon>Pleosporales</taxon>
        <taxon>Massarineae</taxon>
        <taxon>Trematosphaeriaceae</taxon>
        <taxon>Trematosphaeria</taxon>
    </lineage>
</organism>
<feature type="transmembrane region" description="Helical" evidence="5">
    <location>
        <begin position="182"/>
        <end position="205"/>
    </location>
</feature>
<evidence type="ECO:0000256" key="4">
    <source>
        <dbReference type="ARBA" id="ARBA00023136"/>
    </source>
</evidence>
<dbReference type="Pfam" id="PF01544">
    <property type="entry name" value="CorA"/>
    <property type="match status" value="1"/>
</dbReference>
<dbReference type="EMBL" id="ML987190">
    <property type="protein sequence ID" value="KAF2254407.1"/>
    <property type="molecule type" value="Genomic_DNA"/>
</dbReference>
<evidence type="ECO:0000313" key="6">
    <source>
        <dbReference type="EMBL" id="KAF2254407.1"/>
    </source>
</evidence>
<dbReference type="PANTHER" id="PTHR46494">
    <property type="entry name" value="CORA FAMILY METAL ION TRANSPORTER (EUROFUNG)"/>
    <property type="match status" value="1"/>
</dbReference>
<evidence type="ECO:0000256" key="3">
    <source>
        <dbReference type="ARBA" id="ARBA00022989"/>
    </source>
</evidence>
<accession>A0A6A6IWF8</accession>
<evidence type="ECO:0000256" key="5">
    <source>
        <dbReference type="SAM" id="Phobius"/>
    </source>
</evidence>
<keyword evidence="7" id="KW-1185">Reference proteome</keyword>
<dbReference type="GO" id="GO:0050897">
    <property type="term" value="F:cobalt ion binding"/>
    <property type="evidence" value="ECO:0007669"/>
    <property type="project" value="TreeGrafter"/>
</dbReference>
<keyword evidence="4 5" id="KW-0472">Membrane</keyword>
<proteinExistence type="predicted"/>
<dbReference type="Proteomes" id="UP000800094">
    <property type="component" value="Unassembled WGS sequence"/>
</dbReference>
<dbReference type="SUPFAM" id="SSF144083">
    <property type="entry name" value="Magnesium transport protein CorA, transmembrane region"/>
    <property type="match status" value="1"/>
</dbReference>
<dbReference type="OrthoDB" id="3231000at2759"/>
<dbReference type="AlphaFoldDB" id="A0A6A6IWF8"/>
<evidence type="ECO:0000256" key="1">
    <source>
        <dbReference type="ARBA" id="ARBA00004651"/>
    </source>
</evidence>
<evidence type="ECO:0008006" key="8">
    <source>
        <dbReference type="Google" id="ProtNLM"/>
    </source>
</evidence>
<protein>
    <recommendedName>
        <fullName evidence="8">Cora-domain-containing protein</fullName>
    </recommendedName>
</protein>